<evidence type="ECO:0000313" key="4">
    <source>
        <dbReference type="Proteomes" id="UP001597128"/>
    </source>
</evidence>
<dbReference type="InterPro" id="IPR023393">
    <property type="entry name" value="START-like_dom_sf"/>
</dbReference>
<dbReference type="Pfam" id="PF08327">
    <property type="entry name" value="AHSA1"/>
    <property type="match status" value="1"/>
</dbReference>
<evidence type="ECO:0000313" key="3">
    <source>
        <dbReference type="EMBL" id="MFD0912820.1"/>
    </source>
</evidence>
<comment type="caution">
    <text evidence="3">The sequence shown here is derived from an EMBL/GenBank/DDBJ whole genome shotgun (WGS) entry which is preliminary data.</text>
</comment>
<sequence length="152" mass="16822">MADIIHRVGIKAPIAKVYAAIATVEGVAAWWSKQATGVSTPGGAIELVFKTVAGESVGVIKFEVMTLQPDKQVIWRFISGPQEWLTTHASFDLIQDGDYTIVLFGHRDWSEPGEFMAHCNMKWGTFLMSLKMLVESGQGRPSPDDVKIDNWN</sequence>
<gene>
    <name evidence="3" type="ORF">ACFQ1Z_04610</name>
</gene>
<protein>
    <submittedName>
        <fullName evidence="3">SRPBCC domain-containing protein</fullName>
    </submittedName>
</protein>
<dbReference type="EMBL" id="JBHTKB010000001">
    <property type="protein sequence ID" value="MFD0912820.1"/>
    <property type="molecule type" value="Genomic_DNA"/>
</dbReference>
<proteinExistence type="inferred from homology"/>
<keyword evidence="4" id="KW-1185">Reference proteome</keyword>
<feature type="domain" description="Activator of Hsp90 ATPase homologue 1/2-like C-terminal" evidence="2">
    <location>
        <begin position="11"/>
        <end position="135"/>
    </location>
</feature>
<reference evidence="4" key="1">
    <citation type="journal article" date="2019" name="Int. J. Syst. Evol. Microbiol.">
        <title>The Global Catalogue of Microorganisms (GCM) 10K type strain sequencing project: providing services to taxonomists for standard genome sequencing and annotation.</title>
        <authorList>
            <consortium name="The Broad Institute Genomics Platform"/>
            <consortium name="The Broad Institute Genome Sequencing Center for Infectious Disease"/>
            <person name="Wu L."/>
            <person name="Ma J."/>
        </authorList>
    </citation>
    <scope>NUCLEOTIDE SEQUENCE [LARGE SCALE GENOMIC DNA]</scope>
    <source>
        <strain evidence="4">CCUG 58412</strain>
    </source>
</reference>
<dbReference type="Gene3D" id="3.30.530.20">
    <property type="match status" value="1"/>
</dbReference>
<name>A0ABW3F3K9_9PROT</name>
<comment type="similarity">
    <text evidence="1">Belongs to the AHA1 family.</text>
</comment>
<evidence type="ECO:0000259" key="2">
    <source>
        <dbReference type="Pfam" id="PF08327"/>
    </source>
</evidence>
<dbReference type="InterPro" id="IPR013538">
    <property type="entry name" value="ASHA1/2-like_C"/>
</dbReference>
<dbReference type="Proteomes" id="UP001597128">
    <property type="component" value="Unassembled WGS sequence"/>
</dbReference>
<dbReference type="SUPFAM" id="SSF55961">
    <property type="entry name" value="Bet v1-like"/>
    <property type="match status" value="1"/>
</dbReference>
<dbReference type="RefSeq" id="WP_379055987.1">
    <property type="nucleotide sequence ID" value="NZ_JBHTKB010000001.1"/>
</dbReference>
<evidence type="ECO:0000256" key="1">
    <source>
        <dbReference type="ARBA" id="ARBA00006817"/>
    </source>
</evidence>
<dbReference type="CDD" id="cd07814">
    <property type="entry name" value="SRPBCC_CalC_Aha1-like"/>
    <property type="match status" value="1"/>
</dbReference>
<organism evidence="3 4">
    <name type="scientific">Methylophilus luteus</name>
    <dbReference type="NCBI Taxonomy" id="640108"/>
    <lineage>
        <taxon>Bacteria</taxon>
        <taxon>Pseudomonadati</taxon>
        <taxon>Pseudomonadota</taxon>
        <taxon>Betaproteobacteria</taxon>
        <taxon>Nitrosomonadales</taxon>
        <taxon>Methylophilaceae</taxon>
        <taxon>Methylophilus</taxon>
    </lineage>
</organism>
<accession>A0ABW3F3K9</accession>